<evidence type="ECO:0000313" key="6">
    <source>
        <dbReference type="Proteomes" id="UP000006906"/>
    </source>
</evidence>
<dbReference type="STRING" id="3055.A0A2K3DQ16"/>
<dbReference type="InParanoid" id="A0A2K3DQ16"/>
<evidence type="ECO:0000313" key="5">
    <source>
        <dbReference type="EMBL" id="PNW82620.1"/>
    </source>
</evidence>
<reference evidence="5 6" key="1">
    <citation type="journal article" date="2007" name="Science">
        <title>The Chlamydomonas genome reveals the evolution of key animal and plant functions.</title>
        <authorList>
            <person name="Merchant S.S."/>
            <person name="Prochnik S.E."/>
            <person name="Vallon O."/>
            <person name="Harris E.H."/>
            <person name="Karpowicz S.J."/>
            <person name="Witman G.B."/>
            <person name="Terry A."/>
            <person name="Salamov A."/>
            <person name="Fritz-Laylin L.K."/>
            <person name="Marechal-Drouard L."/>
            <person name="Marshall W.F."/>
            <person name="Qu L.H."/>
            <person name="Nelson D.R."/>
            <person name="Sanderfoot A.A."/>
            <person name="Spalding M.H."/>
            <person name="Kapitonov V.V."/>
            <person name="Ren Q."/>
            <person name="Ferris P."/>
            <person name="Lindquist E."/>
            <person name="Shapiro H."/>
            <person name="Lucas S.M."/>
            <person name="Grimwood J."/>
            <person name="Schmutz J."/>
            <person name="Cardol P."/>
            <person name="Cerutti H."/>
            <person name="Chanfreau G."/>
            <person name="Chen C.L."/>
            <person name="Cognat V."/>
            <person name="Croft M.T."/>
            <person name="Dent R."/>
            <person name="Dutcher S."/>
            <person name="Fernandez E."/>
            <person name="Fukuzawa H."/>
            <person name="Gonzalez-Ballester D."/>
            <person name="Gonzalez-Halphen D."/>
            <person name="Hallmann A."/>
            <person name="Hanikenne M."/>
            <person name="Hippler M."/>
            <person name="Inwood W."/>
            <person name="Jabbari K."/>
            <person name="Kalanon M."/>
            <person name="Kuras R."/>
            <person name="Lefebvre P.A."/>
            <person name="Lemaire S.D."/>
            <person name="Lobanov A.V."/>
            <person name="Lohr M."/>
            <person name="Manuell A."/>
            <person name="Meier I."/>
            <person name="Mets L."/>
            <person name="Mittag M."/>
            <person name="Mittelmeier T."/>
            <person name="Moroney J.V."/>
            <person name="Moseley J."/>
            <person name="Napoli C."/>
            <person name="Nedelcu A.M."/>
            <person name="Niyogi K."/>
            <person name="Novoselov S.V."/>
            <person name="Paulsen I.T."/>
            <person name="Pazour G."/>
            <person name="Purton S."/>
            <person name="Ral J.P."/>
            <person name="Riano-Pachon D.M."/>
            <person name="Riekhof W."/>
            <person name="Rymarquis L."/>
            <person name="Schroda M."/>
            <person name="Stern D."/>
            <person name="Umen J."/>
            <person name="Willows R."/>
            <person name="Wilson N."/>
            <person name="Zimmer S.L."/>
            <person name="Allmer J."/>
            <person name="Balk J."/>
            <person name="Bisova K."/>
            <person name="Chen C.J."/>
            <person name="Elias M."/>
            <person name="Gendler K."/>
            <person name="Hauser C."/>
            <person name="Lamb M.R."/>
            <person name="Ledford H."/>
            <person name="Long J.C."/>
            <person name="Minagawa J."/>
            <person name="Page M.D."/>
            <person name="Pan J."/>
            <person name="Pootakham W."/>
            <person name="Roje S."/>
            <person name="Rose A."/>
            <person name="Stahlberg E."/>
            <person name="Terauchi A.M."/>
            <person name="Yang P."/>
            <person name="Ball S."/>
            <person name="Bowler C."/>
            <person name="Dieckmann C.L."/>
            <person name="Gladyshev V.N."/>
            <person name="Green P."/>
            <person name="Jorgensen R."/>
            <person name="Mayfield S."/>
            <person name="Mueller-Roeber B."/>
            <person name="Rajamani S."/>
            <person name="Sayre R.T."/>
            <person name="Brokstein P."/>
            <person name="Dubchak I."/>
            <person name="Goodstein D."/>
            <person name="Hornick L."/>
            <person name="Huang Y.W."/>
            <person name="Jhaveri J."/>
            <person name="Luo Y."/>
            <person name="Martinez D."/>
            <person name="Ngau W.C."/>
            <person name="Otillar B."/>
            <person name="Poliakov A."/>
            <person name="Porter A."/>
            <person name="Szajkowski L."/>
            <person name="Werner G."/>
            <person name="Zhou K."/>
            <person name="Grigoriev I.V."/>
            <person name="Rokhsar D.S."/>
            <person name="Grossman A.R."/>
        </authorList>
    </citation>
    <scope>NUCLEOTIDE SEQUENCE [LARGE SCALE GENOMIC DNA]</scope>
    <source>
        <strain evidence="6">CC-503</strain>
    </source>
</reference>
<dbReference type="PROSITE" id="PS50082">
    <property type="entry name" value="WD_REPEATS_2"/>
    <property type="match status" value="1"/>
</dbReference>
<dbReference type="PANTHER" id="PTHR43991">
    <property type="entry name" value="WD REPEAT PROTEIN (AFU_ORTHOLOGUE AFUA_8G05640)-RELATED"/>
    <property type="match status" value="1"/>
</dbReference>
<dbReference type="GeneID" id="5721015"/>
<evidence type="ECO:0000256" key="2">
    <source>
        <dbReference type="ARBA" id="ARBA00022737"/>
    </source>
</evidence>
<sequence length="330" mass="36154">MAAASGRQGQMEDRTYTLSQTRYEVCTTIHHWQLRDLVSAGDSSDEMLCVCDSSVLHYNCATREVTSVLSLDWCPNSMTYAHGILAAGGPSSQLFVKDLRDKRVLHRDPLGGSVNNAVHIAKPNGRLMLWACNNDYIVKVYNIESNSLTPNTSFRTPVPINYCALSPDGRYLSCVGDCSDTMVYAVREGGYSRIQSFRQAHDTGISTAWSPSGSFLASAHQDGTLAVWDMRASAPVHKYRLNSACRNVKFSPGVLDLMAFAEHEDLAHIVDVRQWSAVQHLNAGCGQGHDITGIAFAAASDRLWVGLDECVLAYELDTVARRAFGHGSLC</sequence>
<dbReference type="Gene3D" id="2.130.10.10">
    <property type="entry name" value="YVTN repeat-like/Quinoprotein amine dehydrogenase"/>
    <property type="match status" value="2"/>
</dbReference>
<dbReference type="Proteomes" id="UP000006906">
    <property type="component" value="Chromosome 6"/>
</dbReference>
<accession>A0A2K3DQ16</accession>
<dbReference type="InterPro" id="IPR019417">
    <property type="entry name" value="DUF2415"/>
</dbReference>
<keyword evidence="6" id="KW-1185">Reference proteome</keyword>
<dbReference type="RefSeq" id="XP_001695490.2">
    <property type="nucleotide sequence ID" value="XM_001695438.2"/>
</dbReference>
<gene>
    <name evidence="5" type="ORF">CHLRE_06g286450v5</name>
</gene>
<dbReference type="InterPro" id="IPR019775">
    <property type="entry name" value="WD40_repeat_CS"/>
</dbReference>
<dbReference type="ExpressionAtlas" id="A0A2K3DQ16">
    <property type="expression patterns" value="baseline"/>
</dbReference>
<keyword evidence="1 3" id="KW-0853">WD repeat</keyword>
<dbReference type="PROSITE" id="PS00678">
    <property type="entry name" value="WD_REPEATS_1"/>
    <property type="match status" value="1"/>
</dbReference>
<organism evidence="5 6">
    <name type="scientific">Chlamydomonas reinhardtii</name>
    <name type="common">Chlamydomonas smithii</name>
    <dbReference type="NCBI Taxonomy" id="3055"/>
    <lineage>
        <taxon>Eukaryota</taxon>
        <taxon>Viridiplantae</taxon>
        <taxon>Chlorophyta</taxon>
        <taxon>core chlorophytes</taxon>
        <taxon>Chlorophyceae</taxon>
        <taxon>CS clade</taxon>
        <taxon>Chlamydomonadales</taxon>
        <taxon>Chlamydomonadaceae</taxon>
        <taxon>Chlamydomonas</taxon>
    </lineage>
</organism>
<dbReference type="SUPFAM" id="SSF69322">
    <property type="entry name" value="Tricorn protease domain 2"/>
    <property type="match status" value="1"/>
</dbReference>
<feature type="repeat" description="WD" evidence="3">
    <location>
        <begin position="206"/>
        <end position="238"/>
    </location>
</feature>
<evidence type="ECO:0000256" key="3">
    <source>
        <dbReference type="PROSITE-ProRule" id="PRU00221"/>
    </source>
</evidence>
<dbReference type="EMBL" id="CM008967">
    <property type="protein sequence ID" value="PNW82620.1"/>
    <property type="molecule type" value="Genomic_DNA"/>
</dbReference>
<dbReference type="PANTHER" id="PTHR43991:SF9">
    <property type="entry name" value="DUF2415 DOMAIN-CONTAINING PROTEIN"/>
    <property type="match status" value="1"/>
</dbReference>
<keyword evidence="2" id="KW-0677">Repeat</keyword>
<dbReference type="OrthoDB" id="64353at2759"/>
<dbReference type="Pfam" id="PF10313">
    <property type="entry name" value="DUF2415"/>
    <property type="match status" value="1"/>
</dbReference>
<dbReference type="InterPro" id="IPR015943">
    <property type="entry name" value="WD40/YVTN_repeat-like_dom_sf"/>
</dbReference>
<dbReference type="InterPro" id="IPR001680">
    <property type="entry name" value="WD40_rpt"/>
</dbReference>
<dbReference type="KEGG" id="cre:CHLRE_06g286450v5"/>
<evidence type="ECO:0000259" key="4">
    <source>
        <dbReference type="Pfam" id="PF10313"/>
    </source>
</evidence>
<proteinExistence type="predicted"/>
<evidence type="ECO:0000256" key="1">
    <source>
        <dbReference type="ARBA" id="ARBA00022574"/>
    </source>
</evidence>
<name>A0A2K3DQ16_CHLRE</name>
<dbReference type="AlphaFoldDB" id="A0A2K3DQ16"/>
<protein>
    <recommendedName>
        <fullName evidence="4">DUF2415 domain-containing protein</fullName>
    </recommendedName>
</protein>
<dbReference type="Gramene" id="PNW82620">
    <property type="protein sequence ID" value="PNW82620"/>
    <property type="gene ID" value="CHLRE_06g286450v5"/>
</dbReference>
<dbReference type="Pfam" id="PF00400">
    <property type="entry name" value="WD40"/>
    <property type="match status" value="1"/>
</dbReference>
<dbReference type="PaxDb" id="3055-EDP01748"/>
<feature type="domain" description="DUF2415" evidence="4">
    <location>
        <begin position="244"/>
        <end position="274"/>
    </location>
</feature>
<dbReference type="SMART" id="SM00320">
    <property type="entry name" value="WD40"/>
    <property type="match status" value="2"/>
</dbReference>
<dbReference type="OMA" id="NMNHASV"/>